<feature type="transmembrane region" description="Helical" evidence="1">
    <location>
        <begin position="221"/>
        <end position="241"/>
    </location>
</feature>
<proteinExistence type="predicted"/>
<keyword evidence="1" id="KW-0472">Membrane</keyword>
<feature type="transmembrane region" description="Helical" evidence="1">
    <location>
        <begin position="127"/>
        <end position="147"/>
    </location>
</feature>
<dbReference type="InterPro" id="IPR026898">
    <property type="entry name" value="PrsW"/>
</dbReference>
<evidence type="ECO:0000313" key="3">
    <source>
        <dbReference type="Proteomes" id="UP000177152"/>
    </source>
</evidence>
<accession>A0A1G2K608</accession>
<evidence type="ECO:0008006" key="4">
    <source>
        <dbReference type="Google" id="ProtNLM"/>
    </source>
</evidence>
<dbReference type="AlphaFoldDB" id="A0A1G2K608"/>
<protein>
    <recommendedName>
        <fullName evidence="4">Protease PrsW</fullName>
    </recommendedName>
</protein>
<keyword evidence="1" id="KW-0812">Transmembrane</keyword>
<gene>
    <name evidence="2" type="ORF">A2633_02285</name>
</gene>
<dbReference type="EMBL" id="MHQC01000023">
    <property type="protein sequence ID" value="OGZ94879.1"/>
    <property type="molecule type" value="Genomic_DNA"/>
</dbReference>
<dbReference type="PANTHER" id="PTHR36844:SF1">
    <property type="entry name" value="PROTEASE PRSW"/>
    <property type="match status" value="1"/>
</dbReference>
<feature type="transmembrane region" description="Helical" evidence="1">
    <location>
        <begin position="81"/>
        <end position="106"/>
    </location>
</feature>
<reference evidence="2 3" key="1">
    <citation type="journal article" date="2016" name="Nat. Commun.">
        <title>Thousands of microbial genomes shed light on interconnected biogeochemical processes in an aquifer system.</title>
        <authorList>
            <person name="Anantharaman K."/>
            <person name="Brown C.T."/>
            <person name="Hug L.A."/>
            <person name="Sharon I."/>
            <person name="Castelle C.J."/>
            <person name="Probst A.J."/>
            <person name="Thomas B.C."/>
            <person name="Singh A."/>
            <person name="Wilkins M.J."/>
            <person name="Karaoz U."/>
            <person name="Brodie E.L."/>
            <person name="Williams K.H."/>
            <person name="Hubbard S.S."/>
            <person name="Banfield J.F."/>
        </authorList>
    </citation>
    <scope>NUCLEOTIDE SEQUENCE [LARGE SCALE GENOMIC DNA]</scope>
</reference>
<dbReference type="Pfam" id="PF13367">
    <property type="entry name" value="PrsW-protease"/>
    <property type="match status" value="1"/>
</dbReference>
<feature type="transmembrane region" description="Helical" evidence="1">
    <location>
        <begin position="196"/>
        <end position="215"/>
    </location>
</feature>
<evidence type="ECO:0000313" key="2">
    <source>
        <dbReference type="EMBL" id="OGZ94879.1"/>
    </source>
</evidence>
<keyword evidence="1" id="KW-1133">Transmembrane helix</keyword>
<dbReference type="PANTHER" id="PTHR36844">
    <property type="entry name" value="PROTEASE PRSW"/>
    <property type="match status" value="1"/>
</dbReference>
<dbReference type="Proteomes" id="UP000177152">
    <property type="component" value="Unassembled WGS sequence"/>
</dbReference>
<organism evidence="2 3">
    <name type="scientific">Candidatus Sungbacteria bacterium RIFCSPHIGHO2_01_FULL_47_32</name>
    <dbReference type="NCBI Taxonomy" id="1802264"/>
    <lineage>
        <taxon>Bacteria</taxon>
        <taxon>Candidatus Sungiibacteriota</taxon>
    </lineage>
</organism>
<dbReference type="GO" id="GO:0008233">
    <property type="term" value="F:peptidase activity"/>
    <property type="evidence" value="ECO:0007669"/>
    <property type="project" value="InterPro"/>
</dbReference>
<feature type="transmembrane region" description="Helical" evidence="1">
    <location>
        <begin position="6"/>
        <end position="26"/>
    </location>
</feature>
<comment type="caution">
    <text evidence="2">The sequence shown here is derived from an EMBL/GenBank/DDBJ whole genome shotgun (WGS) entry which is preliminary data.</text>
</comment>
<feature type="transmembrane region" description="Helical" evidence="1">
    <location>
        <begin position="38"/>
        <end position="61"/>
    </location>
</feature>
<name>A0A1G2K608_9BACT</name>
<feature type="transmembrane region" description="Helical" evidence="1">
    <location>
        <begin position="167"/>
        <end position="189"/>
    </location>
</feature>
<evidence type="ECO:0000256" key="1">
    <source>
        <dbReference type="SAM" id="Phobius"/>
    </source>
</evidence>
<sequence length="256" mass="28778">MAAVFSTNAWYIIISFLPAFIWLAFYLREDSRPEPKRLLFLVFVGGMISAVFSIVAELLLFGDCQVPGDLARPCFEGILPFVFPSLTLVALPFLVFLGIAFIEEYFKYGAVKILVLRRPEFDEPIDAMIYMITSALGFAALENALFIVPNLAKNFDVGLQLTANRFIGANLLHATASGIVGYFLARAFFSHYRHHFLAIGIVLAVLLHTSFNYLIIKKELLPTNIDLLIVLLSMMTLTVLIEFEQLKMKNNPTKQT</sequence>